<dbReference type="EMBL" id="JABANN010000325">
    <property type="protein sequence ID" value="KAF4662287.1"/>
    <property type="molecule type" value="Genomic_DNA"/>
</dbReference>
<feature type="transmembrane region" description="Helical" evidence="5">
    <location>
        <begin position="47"/>
        <end position="65"/>
    </location>
</feature>
<feature type="domain" description="Amino acid transporter transmembrane" evidence="6">
    <location>
        <begin position="19"/>
        <end position="415"/>
    </location>
</feature>
<dbReference type="PANTHER" id="PTHR22950">
    <property type="entry name" value="AMINO ACID TRANSPORTER"/>
    <property type="match status" value="1"/>
</dbReference>
<accession>A0A7J6LSR7</accession>
<dbReference type="GO" id="GO:0016020">
    <property type="term" value="C:membrane"/>
    <property type="evidence" value="ECO:0007669"/>
    <property type="project" value="UniProtKB-SubCell"/>
</dbReference>
<dbReference type="Pfam" id="PF01490">
    <property type="entry name" value="Aa_trans"/>
    <property type="match status" value="1"/>
</dbReference>
<dbReference type="Proteomes" id="UP000572268">
    <property type="component" value="Unassembled WGS sequence"/>
</dbReference>
<evidence type="ECO:0000256" key="2">
    <source>
        <dbReference type="ARBA" id="ARBA00022692"/>
    </source>
</evidence>
<proteinExistence type="predicted"/>
<feature type="transmembrane region" description="Helical" evidence="5">
    <location>
        <begin position="136"/>
        <end position="153"/>
    </location>
</feature>
<dbReference type="InterPro" id="IPR013057">
    <property type="entry name" value="AA_transpt_TM"/>
</dbReference>
<comment type="subcellular location">
    <subcellularLocation>
        <location evidence="1">Membrane</location>
        <topology evidence="1">Multi-pass membrane protein</topology>
    </subcellularLocation>
</comment>
<evidence type="ECO:0000256" key="3">
    <source>
        <dbReference type="ARBA" id="ARBA00022989"/>
    </source>
</evidence>
<feature type="transmembrane region" description="Helical" evidence="5">
    <location>
        <begin position="392"/>
        <end position="416"/>
    </location>
</feature>
<sequence length="419" mass="44864">MALPPKTPHADVPLKPSGLGWFRGACTLTMTAIGVGILSLPETATRSGWLGSIIGLTFAACIVFHNNHLLWRTLCLAAEDQGEVVSCYEQAGRAAFGIGGSIYFGIVLHLTLGAVCSVMLLLLASTCEAMARALDKRVWIALWTIVGILLSWIKEVKNVGAFAAVGVLSASAMVIVIIAASANKLVTDGVGEDLIVGPRNAVDFLSIFATYFFAYGISATTPTVCYNMTKPMDFPKSLAVAMIFCTGVYLTAMELGYAAYGQSLSKADTIADAISPPGQPLNGFGWLINLVILMVVLSHFLVLFTPTAKQLDVLCASVGEKRQWSIMKNKVACLVGRTCLVILEGCIAIVVPKVDSLVGLIGAFCVTQLSVFFPIACYIKMKRHRHLPLRKWELFLFAVLVAIGFVVMVLGVYGAAVQF</sequence>
<keyword evidence="2 5" id="KW-0812">Transmembrane</keyword>
<dbReference type="Gene3D" id="1.20.1740.10">
    <property type="entry name" value="Amino acid/polyamine transporter I"/>
    <property type="match status" value="1"/>
</dbReference>
<evidence type="ECO:0000256" key="5">
    <source>
        <dbReference type="SAM" id="Phobius"/>
    </source>
</evidence>
<reference evidence="7 8" key="1">
    <citation type="submission" date="2020-04" db="EMBL/GenBank/DDBJ databases">
        <title>Perkinsus olseni comparative genomics.</title>
        <authorList>
            <person name="Bogema D.R."/>
        </authorList>
    </citation>
    <scope>NUCLEOTIDE SEQUENCE [LARGE SCALE GENOMIC DNA]</scope>
    <source>
        <strain evidence="7">ATCC PRA-31</strain>
    </source>
</reference>
<protein>
    <recommendedName>
        <fullName evidence="6">Amino acid transporter transmembrane domain-containing protein</fullName>
    </recommendedName>
</protein>
<dbReference type="GO" id="GO:0015179">
    <property type="term" value="F:L-amino acid transmembrane transporter activity"/>
    <property type="evidence" value="ECO:0007669"/>
    <property type="project" value="TreeGrafter"/>
</dbReference>
<comment type="caution">
    <text evidence="7">The sequence shown here is derived from an EMBL/GenBank/DDBJ whole genome shotgun (WGS) entry which is preliminary data.</text>
</comment>
<evidence type="ECO:0000259" key="6">
    <source>
        <dbReference type="Pfam" id="PF01490"/>
    </source>
</evidence>
<name>A0A7J6LSR7_PEROL</name>
<feature type="transmembrane region" description="Helical" evidence="5">
    <location>
        <begin position="102"/>
        <end position="124"/>
    </location>
</feature>
<feature type="transmembrane region" description="Helical" evidence="5">
    <location>
        <begin position="284"/>
        <end position="304"/>
    </location>
</feature>
<evidence type="ECO:0000313" key="7">
    <source>
        <dbReference type="EMBL" id="KAF4662287.1"/>
    </source>
</evidence>
<dbReference type="AlphaFoldDB" id="A0A7J6LSR7"/>
<feature type="transmembrane region" description="Helical" evidence="5">
    <location>
        <begin position="238"/>
        <end position="260"/>
    </location>
</feature>
<organism evidence="7 8">
    <name type="scientific">Perkinsus olseni</name>
    <name type="common">Perkinsus atlanticus</name>
    <dbReference type="NCBI Taxonomy" id="32597"/>
    <lineage>
        <taxon>Eukaryota</taxon>
        <taxon>Sar</taxon>
        <taxon>Alveolata</taxon>
        <taxon>Perkinsozoa</taxon>
        <taxon>Perkinsea</taxon>
        <taxon>Perkinsida</taxon>
        <taxon>Perkinsidae</taxon>
        <taxon>Perkinsus</taxon>
    </lineage>
</organism>
<evidence type="ECO:0000256" key="1">
    <source>
        <dbReference type="ARBA" id="ARBA00004141"/>
    </source>
</evidence>
<evidence type="ECO:0000256" key="4">
    <source>
        <dbReference type="ARBA" id="ARBA00023136"/>
    </source>
</evidence>
<keyword evidence="3 5" id="KW-1133">Transmembrane helix</keyword>
<gene>
    <name evidence="7" type="ORF">FOL46_005369</name>
</gene>
<feature type="transmembrane region" description="Helical" evidence="5">
    <location>
        <begin position="20"/>
        <end position="40"/>
    </location>
</feature>
<feature type="transmembrane region" description="Helical" evidence="5">
    <location>
        <begin position="331"/>
        <end position="351"/>
    </location>
</feature>
<keyword evidence="4 5" id="KW-0472">Membrane</keyword>
<feature type="transmembrane region" description="Helical" evidence="5">
    <location>
        <begin position="159"/>
        <end position="180"/>
    </location>
</feature>
<evidence type="ECO:0000313" key="8">
    <source>
        <dbReference type="Proteomes" id="UP000572268"/>
    </source>
</evidence>
<feature type="transmembrane region" description="Helical" evidence="5">
    <location>
        <begin position="357"/>
        <end position="380"/>
    </location>
</feature>